<gene>
    <name evidence="6" type="ORF">CFBP8129_13110</name>
</gene>
<dbReference type="OrthoDB" id="123240at2"/>
<feature type="transmembrane region" description="Helical" evidence="5">
    <location>
        <begin position="87"/>
        <end position="106"/>
    </location>
</feature>
<dbReference type="GeneID" id="55515234"/>
<sequence>MNSAPTTLLLFAATAVAELVGCYLPYLWLRKDGSIWLLLPTALSLAIFVWLLSLHPEASGRVYAAYGGVYIASALLWLWWVDRVTPTRWDLLGAACCLLGMAIIMFSPRSV</sequence>
<feature type="transmembrane region" description="Helical" evidence="5">
    <location>
        <begin position="33"/>
        <end position="51"/>
    </location>
</feature>
<comment type="subcellular location">
    <subcellularLocation>
        <location evidence="5">Cell membrane</location>
        <topology evidence="5">Multi-pass membrane protein</topology>
    </subcellularLocation>
</comment>
<dbReference type="STRING" id="90270.BI317_17255"/>
<dbReference type="Pfam" id="PF02694">
    <property type="entry name" value="UPF0060"/>
    <property type="match status" value="1"/>
</dbReference>
<protein>
    <submittedName>
        <fullName evidence="6">Uncharacterized protein</fullName>
    </submittedName>
</protein>
<proteinExistence type="inferred from homology"/>
<keyword evidence="4 5" id="KW-0472">Membrane</keyword>
<dbReference type="GO" id="GO:0005886">
    <property type="term" value="C:plasma membrane"/>
    <property type="evidence" value="ECO:0007669"/>
    <property type="project" value="UniProtKB-SubCell"/>
</dbReference>
<reference evidence="6" key="1">
    <citation type="submission" date="2020-07" db="EMBL/GenBank/DDBJ databases">
        <authorList>
            <person name="Pothier F. J."/>
        </authorList>
    </citation>
    <scope>NUCLEOTIDE SEQUENCE</scope>
    <source>
        <strain evidence="6">CFBP 8129</strain>
    </source>
</reference>
<organism evidence="6">
    <name type="scientific">Xanthomonas hortorum pv. gardneri</name>
    <dbReference type="NCBI Taxonomy" id="2754056"/>
    <lineage>
        <taxon>Bacteria</taxon>
        <taxon>Pseudomonadati</taxon>
        <taxon>Pseudomonadota</taxon>
        <taxon>Gammaproteobacteria</taxon>
        <taxon>Lysobacterales</taxon>
        <taxon>Lysobacteraceae</taxon>
        <taxon>Xanthomonas</taxon>
    </lineage>
</organism>
<dbReference type="InterPro" id="IPR037185">
    <property type="entry name" value="EmrE-like"/>
</dbReference>
<keyword evidence="1 5" id="KW-1003">Cell membrane</keyword>
<evidence type="ECO:0000256" key="5">
    <source>
        <dbReference type="HAMAP-Rule" id="MF_00010"/>
    </source>
</evidence>
<evidence type="ECO:0000256" key="2">
    <source>
        <dbReference type="ARBA" id="ARBA00022692"/>
    </source>
</evidence>
<evidence type="ECO:0000256" key="4">
    <source>
        <dbReference type="ARBA" id="ARBA00023136"/>
    </source>
</evidence>
<dbReference type="PANTHER" id="PTHR36116:SF1">
    <property type="entry name" value="UPF0060 MEMBRANE PROTEIN YNFA"/>
    <property type="match status" value="1"/>
</dbReference>
<dbReference type="EMBL" id="LR828253">
    <property type="protein sequence ID" value="CAD0315728.1"/>
    <property type="molecule type" value="Genomic_DNA"/>
</dbReference>
<dbReference type="NCBIfam" id="NF002586">
    <property type="entry name" value="PRK02237.1"/>
    <property type="match status" value="1"/>
</dbReference>
<name>A0A0G8LBX6_9XANT</name>
<evidence type="ECO:0000313" key="6">
    <source>
        <dbReference type="EMBL" id="CAD0315735.1"/>
    </source>
</evidence>
<dbReference type="RefSeq" id="WP_006451453.1">
    <property type="nucleotide sequence ID" value="NZ_CP018728.1"/>
</dbReference>
<evidence type="ECO:0000256" key="1">
    <source>
        <dbReference type="ARBA" id="ARBA00022475"/>
    </source>
</evidence>
<feature type="transmembrane region" description="Helical" evidence="5">
    <location>
        <begin position="63"/>
        <end position="81"/>
    </location>
</feature>
<dbReference type="InterPro" id="IPR003844">
    <property type="entry name" value="UPF0060"/>
</dbReference>
<keyword evidence="2 5" id="KW-0812">Transmembrane</keyword>
<dbReference type="HAMAP" id="MF_00010">
    <property type="entry name" value="UPF0060"/>
    <property type="match status" value="1"/>
</dbReference>
<dbReference type="PANTHER" id="PTHR36116">
    <property type="entry name" value="UPF0060 MEMBRANE PROTEIN YNFA"/>
    <property type="match status" value="1"/>
</dbReference>
<accession>A0A0G8LBX6</accession>
<keyword evidence="3 5" id="KW-1133">Transmembrane helix</keyword>
<dbReference type="SUPFAM" id="SSF103481">
    <property type="entry name" value="Multidrug resistance efflux transporter EmrE"/>
    <property type="match status" value="1"/>
</dbReference>
<dbReference type="AlphaFoldDB" id="A0A0G8LBX6"/>
<evidence type="ECO:0000256" key="3">
    <source>
        <dbReference type="ARBA" id="ARBA00022989"/>
    </source>
</evidence>
<comment type="similarity">
    <text evidence="5">Belongs to the UPF0060 family.</text>
</comment>
<dbReference type="EMBL" id="LR828253">
    <property type="protein sequence ID" value="CAD0315735.1"/>
    <property type="molecule type" value="Genomic_DNA"/>
</dbReference>